<evidence type="ECO:0000313" key="2">
    <source>
        <dbReference type="EMBL" id="CEM11077.1"/>
    </source>
</evidence>
<accession>A0A0G4FCV9</accession>
<name>A0A0G4FCV9_VITBC</name>
<dbReference type="AlphaFoldDB" id="A0A0G4FCV9"/>
<reference evidence="2 3" key="1">
    <citation type="submission" date="2014-11" db="EMBL/GenBank/DDBJ databases">
        <authorList>
            <person name="Zhu J."/>
            <person name="Qi W."/>
            <person name="Song R."/>
        </authorList>
    </citation>
    <scope>NUCLEOTIDE SEQUENCE [LARGE SCALE GENOMIC DNA]</scope>
</reference>
<feature type="transmembrane region" description="Helical" evidence="1">
    <location>
        <begin position="104"/>
        <end position="125"/>
    </location>
</feature>
<evidence type="ECO:0000256" key="1">
    <source>
        <dbReference type="SAM" id="Phobius"/>
    </source>
</evidence>
<proteinExistence type="predicted"/>
<evidence type="ECO:0000313" key="3">
    <source>
        <dbReference type="Proteomes" id="UP000041254"/>
    </source>
</evidence>
<feature type="transmembrane region" description="Helical" evidence="1">
    <location>
        <begin position="73"/>
        <end position="92"/>
    </location>
</feature>
<dbReference type="PhylomeDB" id="A0A0G4FCV9"/>
<keyword evidence="1" id="KW-1133">Transmembrane helix</keyword>
<dbReference type="VEuPathDB" id="CryptoDB:Vbra_9025"/>
<keyword evidence="1" id="KW-0812">Transmembrane</keyword>
<keyword evidence="3" id="KW-1185">Reference proteome</keyword>
<gene>
    <name evidence="2" type="ORF">Vbra_9025</name>
</gene>
<dbReference type="Proteomes" id="UP000041254">
    <property type="component" value="Unassembled WGS sequence"/>
</dbReference>
<protein>
    <submittedName>
        <fullName evidence="2">Uncharacterized protein</fullName>
    </submittedName>
</protein>
<dbReference type="EMBL" id="CDMY01000408">
    <property type="protein sequence ID" value="CEM11077.1"/>
    <property type="molecule type" value="Genomic_DNA"/>
</dbReference>
<keyword evidence="1" id="KW-0472">Membrane</keyword>
<dbReference type="InParanoid" id="A0A0G4FCV9"/>
<sequence length="189" mass="21953">MLDMESPLYATHLQTCTLAGPQIHQFSSCQLQLNSTSDRPTLVGFNEWMTDGQFNSSLATTLAEKPLEPTINYLVWGYVAFFCILFIVTFVQTDNVFLPEYRRFFLWPFFSIILSVLLASALCQYDHRKWYERKVAEPIAVELTLERLNDTSRSLLLPDTTWKGGFQWIIRDVSRARALLTQHAWVDIY</sequence>
<organism evidence="2 3">
    <name type="scientific">Vitrella brassicaformis (strain CCMP3155)</name>
    <dbReference type="NCBI Taxonomy" id="1169540"/>
    <lineage>
        <taxon>Eukaryota</taxon>
        <taxon>Sar</taxon>
        <taxon>Alveolata</taxon>
        <taxon>Colpodellida</taxon>
        <taxon>Vitrellaceae</taxon>
        <taxon>Vitrella</taxon>
    </lineage>
</organism>